<dbReference type="InterPro" id="IPR011322">
    <property type="entry name" value="N-reg_PII-like_a/b"/>
</dbReference>
<comment type="similarity">
    <text evidence="1">Belongs to the CutA family.</text>
</comment>
<dbReference type="Proteomes" id="UP000791080">
    <property type="component" value="Unassembled WGS sequence"/>
</dbReference>
<reference evidence="2 3" key="2">
    <citation type="submission" date="2022-06" db="EMBL/GenBank/DDBJ databases">
        <title>Genomic Encyclopedia of Type Strains, Phase I: the one thousand microbial genomes (KMG-I) project.</title>
        <authorList>
            <person name="Kyrpides N."/>
        </authorList>
    </citation>
    <scope>NUCLEOTIDE SEQUENCE [LARGE SCALE GENOMIC DNA]</scope>
    <source>
        <strain evidence="2 3">DSM 43889</strain>
    </source>
</reference>
<evidence type="ECO:0000313" key="3">
    <source>
        <dbReference type="Proteomes" id="UP000791080"/>
    </source>
</evidence>
<dbReference type="PANTHER" id="PTHR23419:SF8">
    <property type="entry name" value="FI09726P"/>
    <property type="match status" value="1"/>
</dbReference>
<accession>A0ABT1JML9</accession>
<keyword evidence="3" id="KW-1185">Reference proteome</keyword>
<evidence type="ECO:0000313" key="2">
    <source>
        <dbReference type="EMBL" id="MCP2333780.1"/>
    </source>
</evidence>
<evidence type="ECO:0000256" key="1">
    <source>
        <dbReference type="ARBA" id="ARBA00010169"/>
    </source>
</evidence>
<dbReference type="InterPro" id="IPR015867">
    <property type="entry name" value="N-reg_PII/ATP_PRibTrfase_C"/>
</dbReference>
<reference evidence="2 3" key="1">
    <citation type="submission" date="2013-07" db="EMBL/GenBank/DDBJ databases">
        <authorList>
            <consortium name="DOE Joint Genome Institute"/>
            <person name="Reeve W."/>
            <person name="Huntemann M."/>
            <person name="Han J."/>
            <person name="Chen A."/>
            <person name="Kyrpides N."/>
            <person name="Mavromatis K."/>
            <person name="Markowitz V."/>
            <person name="Palaniappan K."/>
            <person name="Ivanova N."/>
            <person name="Schaumberg A."/>
            <person name="Pati A."/>
            <person name="Liolios K."/>
            <person name="Nordberg H.P."/>
            <person name="Cantor M.N."/>
            <person name="Hua S.X."/>
            <person name="Woyke T."/>
        </authorList>
    </citation>
    <scope>NUCLEOTIDE SEQUENCE [LARGE SCALE GENOMIC DNA]</scope>
    <source>
        <strain evidence="2 3">DSM 43889</strain>
    </source>
</reference>
<proteinExistence type="inferred from homology"/>
<dbReference type="EMBL" id="AUBJ02000001">
    <property type="protein sequence ID" value="MCP2333780.1"/>
    <property type="molecule type" value="Genomic_DNA"/>
</dbReference>
<dbReference type="Pfam" id="PF03091">
    <property type="entry name" value="CutA1"/>
    <property type="match status" value="1"/>
</dbReference>
<protein>
    <submittedName>
        <fullName evidence="2">Divalent cation tolerance protein</fullName>
    </submittedName>
</protein>
<name>A0ABT1JML9_ACTCY</name>
<sequence>MSIPEPLQPGAAVPNDPALPSAYCQVTTTTDSEDTALRLARDIVETGLGASAQVLGPISSVYRWAGLIQVTQEWQCVVKTVMSRLTDLTDHIEAIHDREVPEVVATPIIGGNEDYLNWVSAQAAPEDL</sequence>
<comment type="caution">
    <text evidence="2">The sequence shown here is derived from an EMBL/GenBank/DDBJ whole genome shotgun (WGS) entry which is preliminary data.</text>
</comment>
<dbReference type="SUPFAM" id="SSF54913">
    <property type="entry name" value="GlnB-like"/>
    <property type="match status" value="1"/>
</dbReference>
<dbReference type="PANTHER" id="PTHR23419">
    <property type="entry name" value="DIVALENT CATION TOLERANCE CUTA-RELATED"/>
    <property type="match status" value="1"/>
</dbReference>
<organism evidence="2 3">
    <name type="scientific">Actinoalloteichus caeruleus DSM 43889</name>
    <dbReference type="NCBI Taxonomy" id="1120930"/>
    <lineage>
        <taxon>Bacteria</taxon>
        <taxon>Bacillati</taxon>
        <taxon>Actinomycetota</taxon>
        <taxon>Actinomycetes</taxon>
        <taxon>Pseudonocardiales</taxon>
        <taxon>Pseudonocardiaceae</taxon>
        <taxon>Actinoalloteichus</taxon>
        <taxon>Actinoalloteichus cyanogriseus</taxon>
    </lineage>
</organism>
<dbReference type="Gene3D" id="3.30.70.120">
    <property type="match status" value="1"/>
</dbReference>
<gene>
    <name evidence="2" type="ORF">G443_004050</name>
</gene>
<dbReference type="InterPro" id="IPR004323">
    <property type="entry name" value="Ion_tolerance_CutA"/>
</dbReference>